<proteinExistence type="predicted"/>
<keyword evidence="1" id="KW-0732">Signal</keyword>
<evidence type="ECO:0000256" key="1">
    <source>
        <dbReference type="SAM" id="SignalP"/>
    </source>
</evidence>
<reference evidence="2" key="1">
    <citation type="submission" date="2020-06" db="EMBL/GenBank/DDBJ databases">
        <authorList>
            <consortium name="Plant Systems Biology data submission"/>
        </authorList>
    </citation>
    <scope>NUCLEOTIDE SEQUENCE</scope>
    <source>
        <strain evidence="2">D6</strain>
    </source>
</reference>
<feature type="chain" id="PRO_5040451910" evidence="1">
    <location>
        <begin position="21"/>
        <end position="392"/>
    </location>
</feature>
<gene>
    <name evidence="2" type="ORF">SEMRO_936_G222070.1</name>
</gene>
<comment type="caution">
    <text evidence="2">The sequence shown here is derived from an EMBL/GenBank/DDBJ whole genome shotgun (WGS) entry which is preliminary data.</text>
</comment>
<feature type="signal peptide" evidence="1">
    <location>
        <begin position="1"/>
        <end position="20"/>
    </location>
</feature>
<dbReference type="AlphaFoldDB" id="A0A9N8EDX8"/>
<evidence type="ECO:0000313" key="3">
    <source>
        <dbReference type="Proteomes" id="UP001153069"/>
    </source>
</evidence>
<protein>
    <submittedName>
        <fullName evidence="2">Uncharacterized protein</fullName>
    </submittedName>
</protein>
<accession>A0A9N8EDX8</accession>
<name>A0A9N8EDX8_9STRA</name>
<keyword evidence="3" id="KW-1185">Reference proteome</keyword>
<evidence type="ECO:0000313" key="2">
    <source>
        <dbReference type="EMBL" id="CAB9518454.1"/>
    </source>
</evidence>
<dbReference type="EMBL" id="CAICTM010000934">
    <property type="protein sequence ID" value="CAB9518454.1"/>
    <property type="molecule type" value="Genomic_DNA"/>
</dbReference>
<sequence length="392" mass="42689">MKLALPLTLSLSTAVSLSFGFQPSLSGTNRGPRTWQVTRIGEPAEFESETTRITEYRYLPEGLREELLPLEGVPVSAPPIAVPKKKSTSQRSGKAALPKWAQLLNEQLGLSLFTHLDSTRLHAIGGAVWYAGGSALLWSSLAREFFWDDWSTFSDMSLSSPNGIALSAVLLGTVVTSVTTATQKMAPEKKHPLYAITMQNSMLYGAVLAVIAAAHLLGDAMPSMAMQVTDIALALAGLKLLEDLIVYKAPWDPMPVFDELNFEYPPHWIQKVAHVISLSWVAVTVANASHIFTGDLVGNDMATTFAVQLAVASSLGPSGEPFIGTIQKKERSNKQNGPRRLVVDAENGQFKVPYYVEAFELTFNQPGPQLLCIAAALFTHHADVVEKFFYLS</sequence>
<dbReference type="Proteomes" id="UP001153069">
    <property type="component" value="Unassembled WGS sequence"/>
</dbReference>
<organism evidence="2 3">
    <name type="scientific">Seminavis robusta</name>
    <dbReference type="NCBI Taxonomy" id="568900"/>
    <lineage>
        <taxon>Eukaryota</taxon>
        <taxon>Sar</taxon>
        <taxon>Stramenopiles</taxon>
        <taxon>Ochrophyta</taxon>
        <taxon>Bacillariophyta</taxon>
        <taxon>Bacillariophyceae</taxon>
        <taxon>Bacillariophycidae</taxon>
        <taxon>Naviculales</taxon>
        <taxon>Naviculaceae</taxon>
        <taxon>Seminavis</taxon>
    </lineage>
</organism>